<evidence type="ECO:0000313" key="1">
    <source>
        <dbReference type="EMBL" id="KAA1104141.1"/>
    </source>
</evidence>
<name>A0A5B0PS98_PUCGR</name>
<dbReference type="AlphaFoldDB" id="A0A5B0PS98"/>
<organism evidence="1 2">
    <name type="scientific">Puccinia graminis f. sp. tritici</name>
    <dbReference type="NCBI Taxonomy" id="56615"/>
    <lineage>
        <taxon>Eukaryota</taxon>
        <taxon>Fungi</taxon>
        <taxon>Dikarya</taxon>
        <taxon>Basidiomycota</taxon>
        <taxon>Pucciniomycotina</taxon>
        <taxon>Pucciniomycetes</taxon>
        <taxon>Pucciniales</taxon>
        <taxon>Pucciniaceae</taxon>
        <taxon>Puccinia</taxon>
    </lineage>
</organism>
<protein>
    <submittedName>
        <fullName evidence="1">Uncharacterized protein</fullName>
    </submittedName>
</protein>
<comment type="caution">
    <text evidence="1">The sequence shown here is derived from an EMBL/GenBank/DDBJ whole genome shotgun (WGS) entry which is preliminary data.</text>
</comment>
<evidence type="ECO:0000313" key="2">
    <source>
        <dbReference type="Proteomes" id="UP000324748"/>
    </source>
</evidence>
<accession>A0A5B0PS98</accession>
<proteinExistence type="predicted"/>
<keyword evidence="2" id="KW-1185">Reference proteome</keyword>
<reference evidence="1 2" key="1">
    <citation type="submission" date="2019-05" db="EMBL/GenBank/DDBJ databases">
        <title>Emergence of the Ug99 lineage of the wheat stem rust pathogen through somatic hybridization.</title>
        <authorList>
            <person name="Li F."/>
            <person name="Upadhyaya N.M."/>
            <person name="Sperschneider J."/>
            <person name="Matny O."/>
            <person name="Nguyen-Phuc H."/>
            <person name="Mago R."/>
            <person name="Raley C."/>
            <person name="Miller M.E."/>
            <person name="Silverstein K.A.T."/>
            <person name="Henningsen E."/>
            <person name="Hirsch C.D."/>
            <person name="Visser B."/>
            <person name="Pretorius Z.A."/>
            <person name="Steffenson B.J."/>
            <person name="Schwessinger B."/>
            <person name="Dodds P.N."/>
            <person name="Figueroa M."/>
        </authorList>
    </citation>
    <scope>NUCLEOTIDE SEQUENCE [LARGE SCALE GENOMIC DNA]</scope>
    <source>
        <strain evidence="1">21-0</strain>
    </source>
</reference>
<dbReference type="Proteomes" id="UP000324748">
    <property type="component" value="Unassembled WGS sequence"/>
</dbReference>
<sequence>MVADNPPQISAIRWRIPASGCGFGCGCTLPPEILAGIRVSLGIPGAKRPHRREESLLASWFLNQLVGRGSSRQAGLCRRLPGGTTPSELACRRSPGGVPPDGEVSKMAFKSGIHIHCLNSAHEL</sequence>
<dbReference type="EMBL" id="VSWC01000041">
    <property type="protein sequence ID" value="KAA1104141.1"/>
    <property type="molecule type" value="Genomic_DNA"/>
</dbReference>
<gene>
    <name evidence="1" type="ORF">PGT21_011897</name>
</gene>